<reference evidence="1 2" key="1">
    <citation type="journal article" date="2012" name="PLoS Pathog.">
        <title>Diverse lifestyles and strategies of plant pathogenesis encoded in the genomes of eighteen Dothideomycetes fungi.</title>
        <authorList>
            <person name="Ohm R.A."/>
            <person name="Feau N."/>
            <person name="Henrissat B."/>
            <person name="Schoch C.L."/>
            <person name="Horwitz B.A."/>
            <person name="Barry K.W."/>
            <person name="Condon B.J."/>
            <person name="Copeland A.C."/>
            <person name="Dhillon B."/>
            <person name="Glaser F."/>
            <person name="Hesse C.N."/>
            <person name="Kosti I."/>
            <person name="LaButti K."/>
            <person name="Lindquist E.A."/>
            <person name="Lucas S."/>
            <person name="Salamov A.A."/>
            <person name="Bradshaw R.E."/>
            <person name="Ciuffetti L."/>
            <person name="Hamelin R.C."/>
            <person name="Kema G.H.J."/>
            <person name="Lawrence C."/>
            <person name="Scott J.A."/>
            <person name="Spatafora J.W."/>
            <person name="Turgeon B.G."/>
            <person name="de Wit P.J.G.M."/>
            <person name="Zhong S."/>
            <person name="Goodwin S.B."/>
            <person name="Grigoriev I.V."/>
        </authorList>
    </citation>
    <scope>NUCLEOTIDE SEQUENCE [LARGE SCALE GENOMIC DNA]</scope>
    <source>
        <strain evidence="1 2">UAMH 10762</strain>
    </source>
</reference>
<sequence length="67" mass="7280">MLGPPAEDTCLNENSSPAPYDPHGLAYGGLVDDPFLLLTCFSVTHFEGQARVMALHWVLNAVPKLIE</sequence>
<organism evidence="1 2">
    <name type="scientific">Baudoinia panamericana (strain UAMH 10762)</name>
    <name type="common">Angels' share fungus</name>
    <name type="synonym">Baudoinia compniacensis (strain UAMH 10762)</name>
    <dbReference type="NCBI Taxonomy" id="717646"/>
    <lineage>
        <taxon>Eukaryota</taxon>
        <taxon>Fungi</taxon>
        <taxon>Dikarya</taxon>
        <taxon>Ascomycota</taxon>
        <taxon>Pezizomycotina</taxon>
        <taxon>Dothideomycetes</taxon>
        <taxon>Dothideomycetidae</taxon>
        <taxon>Mycosphaerellales</taxon>
        <taxon>Teratosphaeriaceae</taxon>
        <taxon>Baudoinia</taxon>
    </lineage>
</organism>
<dbReference type="GeneID" id="19113881"/>
<name>M2MWJ6_BAUPA</name>
<dbReference type="AlphaFoldDB" id="M2MWJ6"/>
<accession>M2MWJ6</accession>
<dbReference type="KEGG" id="bcom:BAUCODRAFT_39757"/>
<dbReference type="RefSeq" id="XP_007681819.1">
    <property type="nucleotide sequence ID" value="XM_007683629.1"/>
</dbReference>
<evidence type="ECO:0000313" key="1">
    <source>
        <dbReference type="EMBL" id="EMC90959.1"/>
    </source>
</evidence>
<protein>
    <submittedName>
        <fullName evidence="1">Uncharacterized protein</fullName>
    </submittedName>
</protein>
<gene>
    <name evidence="1" type="ORF">BAUCODRAFT_39757</name>
</gene>
<keyword evidence="2" id="KW-1185">Reference proteome</keyword>
<evidence type="ECO:0000313" key="2">
    <source>
        <dbReference type="Proteomes" id="UP000011761"/>
    </source>
</evidence>
<dbReference type="EMBL" id="KB445565">
    <property type="protein sequence ID" value="EMC90959.1"/>
    <property type="molecule type" value="Genomic_DNA"/>
</dbReference>
<proteinExistence type="predicted"/>
<dbReference type="HOGENOM" id="CLU_2811932_0_0_1"/>
<dbReference type="Proteomes" id="UP000011761">
    <property type="component" value="Unassembled WGS sequence"/>
</dbReference>